<dbReference type="KEGG" id="sxa:FMM02_09565"/>
<organism evidence="2 3">
    <name type="scientific">Sphingomonas xanthus</name>
    <dbReference type="NCBI Taxonomy" id="2594473"/>
    <lineage>
        <taxon>Bacteria</taxon>
        <taxon>Pseudomonadati</taxon>
        <taxon>Pseudomonadota</taxon>
        <taxon>Alphaproteobacteria</taxon>
        <taxon>Sphingomonadales</taxon>
        <taxon>Sphingomonadaceae</taxon>
        <taxon>Sphingomonas</taxon>
    </lineage>
</organism>
<dbReference type="InterPro" id="IPR029063">
    <property type="entry name" value="SAM-dependent_MTases_sf"/>
</dbReference>
<evidence type="ECO:0000259" key="1">
    <source>
        <dbReference type="Pfam" id="PF08241"/>
    </source>
</evidence>
<reference evidence="2 3" key="1">
    <citation type="submission" date="2019-07" db="EMBL/GenBank/DDBJ databases">
        <title>Sphingomonas AE3 Genome sequencing and assembly.</title>
        <authorList>
            <person name="Kim H."/>
        </authorList>
    </citation>
    <scope>NUCLEOTIDE SEQUENCE [LARGE SCALE GENOMIC DNA]</scope>
    <source>
        <strain evidence="2 3">AE3</strain>
    </source>
</reference>
<gene>
    <name evidence="2" type="ORF">FMM02_09565</name>
</gene>
<dbReference type="Proteomes" id="UP000321857">
    <property type="component" value="Chromosome"/>
</dbReference>
<sequence length="248" mass="26742">MTDVPASTSQWDAADYARIGGFVPELGQAALDLLAPRSGEHILDVGCGDGTLTLKIKQAGADVVGIDNSLSMVASAKAKGLDARLMDAADLKFGEAFDAAFSNATLHWVLAKERAARAIWFALKPGGRFAGEMGGEGNLARLREALDNELVLRGFGPPTYASNWYPTPEEFIAVYEQAGFKDIDARLIERPTELAHGVAAWVLTFRAGWLDRAGVPHEERQPIADAVADTVGSTIADYVRLRFIMRKP</sequence>
<protein>
    <submittedName>
        <fullName evidence="2">Methyltransferase domain-containing protein</fullName>
    </submittedName>
</protein>
<dbReference type="SUPFAM" id="SSF53335">
    <property type="entry name" value="S-adenosyl-L-methionine-dependent methyltransferases"/>
    <property type="match status" value="1"/>
</dbReference>
<evidence type="ECO:0000313" key="2">
    <source>
        <dbReference type="EMBL" id="QDP20610.1"/>
    </source>
</evidence>
<dbReference type="OrthoDB" id="9777638at2"/>
<feature type="domain" description="Methyltransferase type 11" evidence="1">
    <location>
        <begin position="43"/>
        <end position="130"/>
    </location>
</feature>
<dbReference type="AlphaFoldDB" id="A0A516IUP8"/>
<name>A0A516IUP8_9SPHN</name>
<dbReference type="GO" id="GO:0032259">
    <property type="term" value="P:methylation"/>
    <property type="evidence" value="ECO:0007669"/>
    <property type="project" value="UniProtKB-KW"/>
</dbReference>
<keyword evidence="2" id="KW-0808">Transferase</keyword>
<dbReference type="EMBL" id="CP041659">
    <property type="protein sequence ID" value="QDP20610.1"/>
    <property type="molecule type" value="Genomic_DNA"/>
</dbReference>
<dbReference type="CDD" id="cd02440">
    <property type="entry name" value="AdoMet_MTases"/>
    <property type="match status" value="1"/>
</dbReference>
<keyword evidence="2" id="KW-0489">Methyltransferase</keyword>
<dbReference type="InterPro" id="IPR013216">
    <property type="entry name" value="Methyltransf_11"/>
</dbReference>
<keyword evidence="3" id="KW-1185">Reference proteome</keyword>
<dbReference type="GO" id="GO:0008757">
    <property type="term" value="F:S-adenosylmethionine-dependent methyltransferase activity"/>
    <property type="evidence" value="ECO:0007669"/>
    <property type="project" value="InterPro"/>
</dbReference>
<dbReference type="PANTHER" id="PTHR43861:SF1">
    <property type="entry name" value="TRANS-ACONITATE 2-METHYLTRANSFERASE"/>
    <property type="match status" value="1"/>
</dbReference>
<accession>A0A516IUP8</accession>
<dbReference type="PANTHER" id="PTHR43861">
    <property type="entry name" value="TRANS-ACONITATE 2-METHYLTRANSFERASE-RELATED"/>
    <property type="match status" value="1"/>
</dbReference>
<evidence type="ECO:0000313" key="3">
    <source>
        <dbReference type="Proteomes" id="UP000321857"/>
    </source>
</evidence>
<dbReference type="Gene3D" id="3.40.50.150">
    <property type="entry name" value="Vaccinia Virus protein VP39"/>
    <property type="match status" value="1"/>
</dbReference>
<dbReference type="Pfam" id="PF08241">
    <property type="entry name" value="Methyltransf_11"/>
    <property type="match status" value="1"/>
</dbReference>
<proteinExistence type="predicted"/>